<feature type="binding site" evidence="12">
    <location>
        <position position="508"/>
    </location>
    <ligand>
        <name>Zn(2+)</name>
        <dbReference type="ChEBI" id="CHEBI:29105"/>
        <label>1</label>
    </ligand>
</feature>
<reference evidence="14 15" key="1">
    <citation type="submission" date="2012-01" db="EMBL/GenBank/DDBJ databases">
        <title>The Genome Sequence of Facklamia languida CCUG 37842.</title>
        <authorList>
            <consortium name="The Broad Institute Genome Sequencing Platform"/>
            <person name="Earl A."/>
            <person name="Ward D."/>
            <person name="Feldgarden M."/>
            <person name="Gevers D."/>
            <person name="Huys G."/>
            <person name="Young S.K."/>
            <person name="Zeng Q."/>
            <person name="Gargeya S."/>
            <person name="Fitzgerald M."/>
            <person name="Haas B."/>
            <person name="Abouelleil A."/>
            <person name="Alvarado L."/>
            <person name="Arachchi H.M."/>
            <person name="Berlin A."/>
            <person name="Chapman S.B."/>
            <person name="Gearin G."/>
            <person name="Goldberg J."/>
            <person name="Griggs A."/>
            <person name="Gujja S."/>
            <person name="Hansen M."/>
            <person name="Heiman D."/>
            <person name="Howarth C."/>
            <person name="Larimer J."/>
            <person name="Lui A."/>
            <person name="MacDonald P.J.P."/>
            <person name="McCowen C."/>
            <person name="Montmayeur A."/>
            <person name="Murphy C."/>
            <person name="Neiman D."/>
            <person name="Pearson M."/>
            <person name="Priest M."/>
            <person name="Roberts A."/>
            <person name="Saif S."/>
            <person name="Shea T."/>
            <person name="Sisk P."/>
            <person name="Stolte C."/>
            <person name="Sykes S."/>
            <person name="Wortman J."/>
            <person name="Nusbaum C."/>
            <person name="Birren B."/>
        </authorList>
    </citation>
    <scope>NUCLEOTIDE SEQUENCE [LARGE SCALE GENOMIC DNA]</scope>
    <source>
        <strain evidence="14 15">CCUG 37842</strain>
    </source>
</reference>
<keyword evidence="2 12" id="KW-0235">DNA replication</keyword>
<feature type="binding site" evidence="12">
    <location>
        <position position="517"/>
    </location>
    <ligand>
        <name>Zn(2+)</name>
        <dbReference type="ChEBI" id="CHEBI:29105"/>
        <label>2</label>
    </ligand>
</feature>
<dbReference type="GO" id="GO:0005524">
    <property type="term" value="F:ATP binding"/>
    <property type="evidence" value="ECO:0007669"/>
    <property type="project" value="UniProtKB-UniRule"/>
</dbReference>
<dbReference type="Pfam" id="PF18074">
    <property type="entry name" value="PriA_C"/>
    <property type="match status" value="1"/>
</dbReference>
<dbReference type="InterPro" id="IPR042115">
    <property type="entry name" value="PriA_3primeBD_sf"/>
</dbReference>
<evidence type="ECO:0000256" key="6">
    <source>
        <dbReference type="ARBA" id="ARBA00022806"/>
    </source>
</evidence>
<dbReference type="PATRIC" id="fig|883113.3.peg.65"/>
<dbReference type="InterPro" id="IPR040498">
    <property type="entry name" value="PriA_CRR"/>
</dbReference>
<dbReference type="GO" id="GO:0006310">
    <property type="term" value="P:DNA recombination"/>
    <property type="evidence" value="ECO:0007669"/>
    <property type="project" value="InterPro"/>
</dbReference>
<dbReference type="CDD" id="cd17929">
    <property type="entry name" value="DEXHc_priA"/>
    <property type="match status" value="1"/>
</dbReference>
<evidence type="ECO:0000256" key="1">
    <source>
        <dbReference type="ARBA" id="ARBA00022515"/>
    </source>
</evidence>
<feature type="binding site" evidence="12">
    <location>
        <position position="535"/>
    </location>
    <ligand>
        <name>Zn(2+)</name>
        <dbReference type="ChEBI" id="CHEBI:29105"/>
        <label>2</label>
    </ligand>
</feature>
<keyword evidence="3 12" id="KW-0479">Metal-binding</keyword>
<keyword evidence="4 12" id="KW-0547">Nucleotide-binding</keyword>
<sequence>MYVEVIVDIPSAQVNHPFDYAVPADLEDLVMLGSRVEVPFGNRKLMGFVVAIKETSDFAGDLKAIFQVMDYQSFLNQELVDLSNYLADQLHAFRISILTAMLPSMLKAKYQAVFHIHDPKAVAEAGLDLKERKIPRDLLESQIDRKTLKSLLNLGSLSLDYEVRDQVTTKKLRLISLAPETDLDQVRESVSSRSYRQLQLIDYLRDHPLDQAVTISELSQRSGVNRSIIQKFIDQGWLIDQEATVYRRPSGLQAIQPSQAKNLRPSQAKAFKQIQDKIAESANQTFLLEGVTGSGKTEIYLQLIAQTLDQGKSAILLVPEIALTPQMVERVVGRFGKGVAVLHSGLSIGEKYDEWRRIIDQEAQVVVGARSSIFAPLENLGLIIIDEEHETTYKQSENPRYHARDVALWRSRYHQCPLILGSATPSLESRARAHVGRYQLIQLTERINQQPLPPITLVDMTQDLDDRPYEAFSPLLLAKIQEKLDRQEQVVLLLNRRGYAAYMLCQACGQVVYCPRCDISLTYHKKDQTLKCHYCNYQQAAPATCPNCHSPQLTTQGFGTQRIQETLNQVFPDAPVIRMDNDTTQAKGAHEKLLQSFSQQPRSILLGTQMIAKGLDFDQVTLVGVINADTSLNLPDFRSAERTFQLLTQVAGRTGRGNKQGEVVIQTYNPDHYVIQLAQHHDYEGFFFYEMQRRHLGQYPPYFYTTLVKVASKDRAQAQLTVYQVKADLQKRCQVSPDHLILLGPSNDGIERMNDYYHFQLLLKYKDPAQVQSALSEVLAKSQEVQKRGILIQIDHEPQYFI</sequence>
<keyword evidence="7 12" id="KW-0862">Zinc</keyword>
<feature type="binding site" evidence="12">
    <location>
        <position position="514"/>
    </location>
    <ligand>
        <name>Zn(2+)</name>
        <dbReference type="ChEBI" id="CHEBI:29105"/>
        <label>2</label>
    </ligand>
</feature>
<dbReference type="GO" id="GO:0043138">
    <property type="term" value="F:3'-5' DNA helicase activity"/>
    <property type="evidence" value="ECO:0007669"/>
    <property type="project" value="UniProtKB-EC"/>
</dbReference>
<dbReference type="InterPro" id="IPR001650">
    <property type="entry name" value="Helicase_C-like"/>
</dbReference>
<dbReference type="FunFam" id="3.40.50.300:FF:000489">
    <property type="entry name" value="Primosome assembly protein PriA"/>
    <property type="match status" value="1"/>
</dbReference>
<dbReference type="HAMAP" id="MF_00983">
    <property type="entry name" value="PriA"/>
    <property type="match status" value="1"/>
</dbReference>
<evidence type="ECO:0000256" key="8">
    <source>
        <dbReference type="ARBA" id="ARBA00022840"/>
    </source>
</evidence>
<dbReference type="PANTHER" id="PTHR30580">
    <property type="entry name" value="PRIMOSOMAL PROTEIN N"/>
    <property type="match status" value="1"/>
</dbReference>
<evidence type="ECO:0000256" key="7">
    <source>
        <dbReference type="ARBA" id="ARBA00022833"/>
    </source>
</evidence>
<protein>
    <recommendedName>
        <fullName evidence="12">Replication restart protein PriA</fullName>
    </recommendedName>
    <alternativeName>
        <fullName evidence="12">ATP-dependent DNA helicase PriA</fullName>
        <ecNumber evidence="12">5.6.2.4</ecNumber>
    </alternativeName>
    <alternativeName>
        <fullName evidence="12">DNA 3'-5' helicase PriA</fullName>
    </alternativeName>
</protein>
<feature type="domain" description="Helicase ATP-binding" evidence="13">
    <location>
        <begin position="277"/>
        <end position="443"/>
    </location>
</feature>
<dbReference type="RefSeq" id="WP_006307929.1">
    <property type="nucleotide sequence ID" value="NZ_JH601133.1"/>
</dbReference>
<keyword evidence="9 12" id="KW-0238">DNA-binding</keyword>
<keyword evidence="6 12" id="KW-0347">Helicase</keyword>
<dbReference type="Pfam" id="PF00271">
    <property type="entry name" value="Helicase_C"/>
    <property type="match status" value="1"/>
</dbReference>
<dbReference type="GO" id="GO:0006269">
    <property type="term" value="P:DNA replication, synthesis of primer"/>
    <property type="evidence" value="ECO:0007669"/>
    <property type="project" value="UniProtKB-KW"/>
</dbReference>
<gene>
    <name evidence="12" type="primary">priA</name>
    <name evidence="14" type="ORF">HMPREF9708_00064</name>
</gene>
<dbReference type="STRING" id="883113.HMPREF9708_00064"/>
<dbReference type="AlphaFoldDB" id="H3NGS5"/>
<comment type="catalytic activity">
    <reaction evidence="11 12">
        <text>ATP + H2O = ADP + phosphate + H(+)</text>
        <dbReference type="Rhea" id="RHEA:13065"/>
        <dbReference type="ChEBI" id="CHEBI:15377"/>
        <dbReference type="ChEBI" id="CHEBI:15378"/>
        <dbReference type="ChEBI" id="CHEBI:30616"/>
        <dbReference type="ChEBI" id="CHEBI:43474"/>
        <dbReference type="ChEBI" id="CHEBI:456216"/>
        <dbReference type="EC" id="5.6.2.4"/>
    </reaction>
</comment>
<comment type="similarity">
    <text evidence="12">Belongs to the helicase family. PriA subfamily.</text>
</comment>
<dbReference type="FunFam" id="3.40.1440.60:FF:000001">
    <property type="entry name" value="Primosomal protein N"/>
    <property type="match status" value="1"/>
</dbReference>
<keyword evidence="10 12" id="KW-0413">Isomerase</keyword>
<comment type="cofactor">
    <cofactor evidence="12">
        <name>Zn(2+)</name>
        <dbReference type="ChEBI" id="CHEBI:29105"/>
    </cofactor>
    <text evidence="12">Binds 2 zinc ions per subunit.</text>
</comment>
<dbReference type="GO" id="GO:0003677">
    <property type="term" value="F:DNA binding"/>
    <property type="evidence" value="ECO:0007669"/>
    <property type="project" value="UniProtKB-UniRule"/>
</dbReference>
<dbReference type="InterPro" id="IPR027417">
    <property type="entry name" value="P-loop_NTPase"/>
</dbReference>
<dbReference type="Proteomes" id="UP000006190">
    <property type="component" value="Unassembled WGS sequence"/>
</dbReference>
<dbReference type="GO" id="GO:1990077">
    <property type="term" value="C:primosome complex"/>
    <property type="evidence" value="ECO:0007669"/>
    <property type="project" value="UniProtKB-UniRule"/>
</dbReference>
<keyword evidence="5 12" id="KW-0378">Hydrolase</keyword>
<dbReference type="InterPro" id="IPR011545">
    <property type="entry name" value="DEAD/DEAH_box_helicase_dom"/>
</dbReference>
<keyword evidence="8 12" id="KW-0067">ATP-binding</keyword>
<comment type="caution">
    <text evidence="14">The sequence shown here is derived from an EMBL/GenBank/DDBJ whole genome shotgun (WGS) entry which is preliminary data.</text>
</comment>
<dbReference type="InterPro" id="IPR041222">
    <property type="entry name" value="PriA_3primeBD"/>
</dbReference>
<comment type="catalytic activity">
    <reaction evidence="12">
        <text>Couples ATP hydrolysis with the unwinding of duplex DNA by translocating in the 3'-5' direction.</text>
        <dbReference type="EC" id="5.6.2.4"/>
    </reaction>
</comment>
<evidence type="ECO:0000256" key="9">
    <source>
        <dbReference type="ARBA" id="ARBA00023125"/>
    </source>
</evidence>
<dbReference type="InterPro" id="IPR041236">
    <property type="entry name" value="PriA_C"/>
</dbReference>
<dbReference type="Pfam" id="PF00270">
    <property type="entry name" value="DEAD"/>
    <property type="match status" value="1"/>
</dbReference>
<dbReference type="NCBIfam" id="TIGR00595">
    <property type="entry name" value="priA"/>
    <property type="match status" value="1"/>
</dbReference>
<dbReference type="SMART" id="SM00487">
    <property type="entry name" value="DEXDc"/>
    <property type="match status" value="1"/>
</dbReference>
<dbReference type="GO" id="GO:0008270">
    <property type="term" value="F:zinc ion binding"/>
    <property type="evidence" value="ECO:0007669"/>
    <property type="project" value="UniProtKB-UniRule"/>
</dbReference>
<evidence type="ECO:0000256" key="12">
    <source>
        <dbReference type="HAMAP-Rule" id="MF_00983"/>
    </source>
</evidence>
<dbReference type="SUPFAM" id="SSF52540">
    <property type="entry name" value="P-loop containing nucleoside triphosphate hydrolases"/>
    <property type="match status" value="2"/>
</dbReference>
<proteinExistence type="inferred from homology"/>
<dbReference type="SMART" id="SM00490">
    <property type="entry name" value="HELICc"/>
    <property type="match status" value="1"/>
</dbReference>
<dbReference type="GO" id="GO:0006302">
    <property type="term" value="P:double-strand break repair"/>
    <property type="evidence" value="ECO:0007669"/>
    <property type="project" value="InterPro"/>
</dbReference>
<dbReference type="NCBIfam" id="NF004066">
    <property type="entry name" value="PRK05580.1-3"/>
    <property type="match status" value="1"/>
</dbReference>
<dbReference type="Pfam" id="PF17764">
    <property type="entry name" value="PriA_3primeBD"/>
    <property type="match status" value="1"/>
</dbReference>
<keyword evidence="15" id="KW-1185">Reference proteome</keyword>
<evidence type="ECO:0000256" key="11">
    <source>
        <dbReference type="ARBA" id="ARBA00048988"/>
    </source>
</evidence>
<keyword evidence="1 12" id="KW-0639">Primosome</keyword>
<evidence type="ECO:0000313" key="14">
    <source>
        <dbReference type="EMBL" id="EHR38354.1"/>
    </source>
</evidence>
<dbReference type="Gene3D" id="3.40.50.300">
    <property type="entry name" value="P-loop containing nucleotide triphosphate hydrolases"/>
    <property type="match status" value="2"/>
</dbReference>
<dbReference type="PROSITE" id="PS51192">
    <property type="entry name" value="HELICASE_ATP_BIND_1"/>
    <property type="match status" value="1"/>
</dbReference>
<dbReference type="GO" id="GO:0016887">
    <property type="term" value="F:ATP hydrolysis activity"/>
    <property type="evidence" value="ECO:0007669"/>
    <property type="project" value="RHEA"/>
</dbReference>
<accession>H3NGS5</accession>
<dbReference type="eggNOG" id="COG1198">
    <property type="taxonomic scope" value="Bacteria"/>
</dbReference>
<evidence type="ECO:0000259" key="13">
    <source>
        <dbReference type="PROSITE" id="PS51192"/>
    </source>
</evidence>
<dbReference type="HOGENOM" id="CLU_013353_3_1_9"/>
<evidence type="ECO:0000256" key="10">
    <source>
        <dbReference type="ARBA" id="ARBA00023235"/>
    </source>
</evidence>
<name>H3NGS5_9LACT</name>
<dbReference type="EMBL" id="AGEG01000001">
    <property type="protein sequence ID" value="EHR38354.1"/>
    <property type="molecule type" value="Genomic_DNA"/>
</dbReference>
<comment type="function">
    <text evidence="12">Initiates the restart of stalled replication forks, which reloads the replicative helicase on sites other than the origin of replication. Recognizes and binds to abandoned replication forks and remodels them to uncover a helicase loading site. Promotes assembly of the primosome at these replication forks.</text>
</comment>
<dbReference type="EC" id="5.6.2.4" evidence="12"/>
<evidence type="ECO:0000256" key="3">
    <source>
        <dbReference type="ARBA" id="ARBA00022723"/>
    </source>
</evidence>
<evidence type="ECO:0000256" key="5">
    <source>
        <dbReference type="ARBA" id="ARBA00022801"/>
    </source>
</evidence>
<dbReference type="InterPro" id="IPR014001">
    <property type="entry name" value="Helicase_ATP-bd"/>
</dbReference>
<evidence type="ECO:0000256" key="4">
    <source>
        <dbReference type="ARBA" id="ARBA00022741"/>
    </source>
</evidence>
<evidence type="ECO:0000256" key="2">
    <source>
        <dbReference type="ARBA" id="ARBA00022705"/>
    </source>
</evidence>
<dbReference type="GO" id="GO:0006270">
    <property type="term" value="P:DNA replication initiation"/>
    <property type="evidence" value="ECO:0007669"/>
    <property type="project" value="TreeGrafter"/>
</dbReference>
<dbReference type="OrthoDB" id="9759544at2"/>
<organism evidence="14 15">
    <name type="scientific">Facklamia languida CCUG 37842</name>
    <dbReference type="NCBI Taxonomy" id="883113"/>
    <lineage>
        <taxon>Bacteria</taxon>
        <taxon>Bacillati</taxon>
        <taxon>Bacillota</taxon>
        <taxon>Bacilli</taxon>
        <taxon>Lactobacillales</taxon>
        <taxon>Aerococcaceae</taxon>
        <taxon>Facklamia</taxon>
    </lineage>
</organism>
<dbReference type="InterPro" id="IPR005259">
    <property type="entry name" value="PriA"/>
</dbReference>
<feature type="binding site" evidence="12">
    <location>
        <position position="532"/>
    </location>
    <ligand>
        <name>Zn(2+)</name>
        <dbReference type="ChEBI" id="CHEBI:29105"/>
        <label>2</label>
    </ligand>
</feature>
<feature type="binding site" evidence="12">
    <location>
        <position position="545"/>
    </location>
    <ligand>
        <name>Zn(2+)</name>
        <dbReference type="ChEBI" id="CHEBI:29105"/>
        <label>1</label>
    </ligand>
</feature>
<dbReference type="CDD" id="cd18804">
    <property type="entry name" value="SF2_C_priA"/>
    <property type="match status" value="1"/>
</dbReference>
<evidence type="ECO:0000313" key="15">
    <source>
        <dbReference type="Proteomes" id="UP000006190"/>
    </source>
</evidence>
<dbReference type="Gene3D" id="3.40.1440.60">
    <property type="entry name" value="PriA, 3(prime) DNA-binding domain"/>
    <property type="match status" value="1"/>
</dbReference>
<feature type="binding site" evidence="12">
    <location>
        <position position="505"/>
    </location>
    <ligand>
        <name>Zn(2+)</name>
        <dbReference type="ChEBI" id="CHEBI:29105"/>
        <label>1</label>
    </ligand>
</feature>
<dbReference type="PANTHER" id="PTHR30580:SF0">
    <property type="entry name" value="PRIMOSOMAL PROTEIN N"/>
    <property type="match status" value="1"/>
</dbReference>
<dbReference type="Pfam" id="PF18319">
    <property type="entry name" value="Zn_ribbon_PriA"/>
    <property type="match status" value="1"/>
</dbReference>
<comment type="subunit">
    <text evidence="12">Component of the replication restart primosome.</text>
</comment>
<feature type="binding site" evidence="12">
    <location>
        <position position="548"/>
    </location>
    <ligand>
        <name>Zn(2+)</name>
        <dbReference type="ChEBI" id="CHEBI:29105"/>
        <label>1</label>
    </ligand>
</feature>